<dbReference type="Gene3D" id="3.40.630.30">
    <property type="match status" value="1"/>
</dbReference>
<sequence>MTTTQHQYVHQQTTPRTQVIDIGDGLVMRWSTRADGKNIGRLLGEAFRFIPMRPSYEDYEIPPPNRYAAEVGPRLVSGQSAVMSEYDYAVVDNTHAKEGENPIVACVCLQKMPGYYGKVKLQYGKPEVVGTHPAFRNRGLVRRLFLEMINPATDARGDLIQVFPGIDYFYRQFQYECAITNEPTLTMKDLDKNLPKLAEGESEPIQLREIDLEKDLPYLLKMSTPEKAHRNKSDLGNVYDEDYWRFTVGTVYQPGAHLMHDFLRISRILVDPRDQTDVGVVVIMNSPTPTLNLFSIDETRIHYRNILDSVLRQLVYDIGPKIDAAEYAREPDQPEEQRKREDPRWKAVRFCFDEDHPISQLVQQKATRSPRGYKFYTRITSYPAFLKAVAPELEDRLARSALAGISTTLRINWYRRLPGMTSSGLEMVIENGKIISTGDWVLQSPEDWQPIAAERKAKGLKPQPELRAHFAPMTFTRILTGDTSLEDQMEHFPETWAESDEAKMLVNILFPRSRHHFDTFFW</sequence>
<dbReference type="OrthoDB" id="2321175at2759"/>
<proteinExistence type="predicted"/>
<dbReference type="SUPFAM" id="SSF55729">
    <property type="entry name" value="Acyl-CoA N-acyltransferases (Nat)"/>
    <property type="match status" value="1"/>
</dbReference>
<comment type="caution">
    <text evidence="1">The sequence shown here is derived from an EMBL/GenBank/DDBJ whole genome shotgun (WGS) entry which is preliminary data.</text>
</comment>
<dbReference type="EMBL" id="JAAAJB010000006">
    <property type="protein sequence ID" value="KAG0270401.1"/>
    <property type="molecule type" value="Genomic_DNA"/>
</dbReference>
<evidence type="ECO:0000313" key="1">
    <source>
        <dbReference type="EMBL" id="KAG0270401.1"/>
    </source>
</evidence>
<keyword evidence="2" id="KW-1185">Reference proteome</keyword>
<dbReference type="InterPro" id="IPR016181">
    <property type="entry name" value="Acyl_CoA_acyltransferase"/>
</dbReference>
<protein>
    <submittedName>
        <fullName evidence="1">Uncharacterized protein</fullName>
    </submittedName>
</protein>
<dbReference type="Proteomes" id="UP000807716">
    <property type="component" value="Unassembled WGS sequence"/>
</dbReference>
<accession>A0A9P6UDD9</accession>
<gene>
    <name evidence="1" type="ORF">DFQ27_007553</name>
</gene>
<dbReference type="AlphaFoldDB" id="A0A9P6UDD9"/>
<evidence type="ECO:0000313" key="2">
    <source>
        <dbReference type="Proteomes" id="UP000807716"/>
    </source>
</evidence>
<reference evidence="1" key="1">
    <citation type="journal article" date="2020" name="Fungal Divers.">
        <title>Resolving the Mortierellaceae phylogeny through synthesis of multi-gene phylogenetics and phylogenomics.</title>
        <authorList>
            <person name="Vandepol N."/>
            <person name="Liber J."/>
            <person name="Desiro A."/>
            <person name="Na H."/>
            <person name="Kennedy M."/>
            <person name="Barry K."/>
            <person name="Grigoriev I.V."/>
            <person name="Miller A.N."/>
            <person name="O'Donnell K."/>
            <person name="Stajich J.E."/>
            <person name="Bonito G."/>
        </authorList>
    </citation>
    <scope>NUCLEOTIDE SEQUENCE</scope>
    <source>
        <strain evidence="1">BC1065</strain>
    </source>
</reference>
<organism evidence="1 2">
    <name type="scientific">Actinomortierella ambigua</name>
    <dbReference type="NCBI Taxonomy" id="1343610"/>
    <lineage>
        <taxon>Eukaryota</taxon>
        <taxon>Fungi</taxon>
        <taxon>Fungi incertae sedis</taxon>
        <taxon>Mucoromycota</taxon>
        <taxon>Mortierellomycotina</taxon>
        <taxon>Mortierellomycetes</taxon>
        <taxon>Mortierellales</taxon>
        <taxon>Mortierellaceae</taxon>
        <taxon>Actinomortierella</taxon>
    </lineage>
</organism>
<name>A0A9P6UDD9_9FUNG</name>